<dbReference type="GO" id="GO:0090313">
    <property type="term" value="P:regulation of protein targeting to membrane"/>
    <property type="evidence" value="ECO:0007669"/>
    <property type="project" value="TreeGrafter"/>
</dbReference>
<dbReference type="InterPro" id="IPR052894">
    <property type="entry name" value="AsmA-related"/>
</dbReference>
<reference evidence="1" key="1">
    <citation type="submission" date="2021-05" db="EMBL/GenBank/DDBJ databases">
        <title>Genome of Sphingobium sp. strain.</title>
        <authorList>
            <person name="Fan R."/>
        </authorList>
    </citation>
    <scope>NUCLEOTIDE SEQUENCE</scope>
    <source>
        <strain evidence="1">H33</strain>
    </source>
</reference>
<dbReference type="PANTHER" id="PTHR30441">
    <property type="entry name" value="DUF748 DOMAIN-CONTAINING PROTEIN"/>
    <property type="match status" value="1"/>
</dbReference>
<protein>
    <submittedName>
        <fullName evidence="1">AsmA family protein</fullName>
    </submittedName>
</protein>
<organism evidence="1 2">
    <name type="scientific">Sphingobium nicotianae</name>
    <dbReference type="NCBI Taxonomy" id="2782607"/>
    <lineage>
        <taxon>Bacteria</taxon>
        <taxon>Pseudomonadati</taxon>
        <taxon>Pseudomonadota</taxon>
        <taxon>Alphaproteobacteria</taxon>
        <taxon>Sphingomonadales</taxon>
        <taxon>Sphingomonadaceae</taxon>
        <taxon>Sphingobium</taxon>
    </lineage>
</organism>
<dbReference type="RefSeq" id="WP_214622048.1">
    <property type="nucleotide sequence ID" value="NZ_JAHGAW010000003.1"/>
</dbReference>
<comment type="caution">
    <text evidence="1">The sequence shown here is derived from an EMBL/GenBank/DDBJ whole genome shotgun (WGS) entry which is preliminary data.</text>
</comment>
<accession>A0A9X1DAC5</accession>
<dbReference type="AlphaFoldDB" id="A0A9X1DAC5"/>
<gene>
    <name evidence="1" type="ORF">KK488_04955</name>
</gene>
<evidence type="ECO:0000313" key="2">
    <source>
        <dbReference type="Proteomes" id="UP001138757"/>
    </source>
</evidence>
<dbReference type="GO" id="GO:0005886">
    <property type="term" value="C:plasma membrane"/>
    <property type="evidence" value="ECO:0007669"/>
    <property type="project" value="TreeGrafter"/>
</dbReference>
<dbReference type="PANTHER" id="PTHR30441:SF4">
    <property type="entry name" value="PROTEIN ASMA"/>
    <property type="match status" value="1"/>
</dbReference>
<evidence type="ECO:0000313" key="1">
    <source>
        <dbReference type="EMBL" id="MBT2186291.1"/>
    </source>
</evidence>
<keyword evidence="2" id="KW-1185">Reference proteome</keyword>
<proteinExistence type="predicted"/>
<sequence length="645" mass="68595">MSSDRAAPGLARVKARWHSVRPWQRGLLVLLVLLIALVLLVGSFPASLARPWAERRLAARFGAPVSIGSMARSPFFSFSPRIILRDVRIAQPGWAGPGDLMRAGALEVRVPLLPILFGRGMRIEALQARDVTLALVREASGRANWKRGGSSGGTGQGLSDVSITNGRFTLKDGKRFLTLAGHIDADRQHGLILRGEGRFRDSPASLVLTGPAIPVRGMRDPYPVALALRSPLLTLDVRGIMAGALNMRDMTLQVSARAPSLKYLDDIIEAGLFGSQPIDLTARLRHNGRDWTIERIAGRVGRSLMRGRAQIDKRDGRTKVDADIVFSQLDFDDLADDEGLAEHRAMKVRIGPRVLPDTRVNLSKVGPTDGTIRFTAQRLLFRDESVFRSLRGTIRLDHKRLSIDDIEAGLTNGRMTGRLVVDHRTGASPLVDMDLQFRDGRLGPLLDASDKVDAPFGARIALAGRGDTLREALARSDGHVGLVAGNGHVSRLVAAVLAQDMGKTIGAALGDGSDQVPLRCIALGFAAKQGRLTAAPFLIETAAARSRGEGAIDLDGERIALAIGGTARKGSGLPIVDPIRIGGTLSQPSVDLASTGDGKGAGGLLGAVVKSIGGALGLTEKKGPTVNATGPVDCAAVSRHVLRAR</sequence>
<dbReference type="Proteomes" id="UP001138757">
    <property type="component" value="Unassembled WGS sequence"/>
</dbReference>
<name>A0A9X1DAC5_9SPHN</name>
<dbReference type="EMBL" id="JAHGAW010000003">
    <property type="protein sequence ID" value="MBT2186291.1"/>
    <property type="molecule type" value="Genomic_DNA"/>
</dbReference>